<comment type="similarity">
    <text evidence="1">Belongs to the AHA1 family.</text>
</comment>
<evidence type="ECO:0000313" key="3">
    <source>
        <dbReference type="EMBL" id="MFF3666221.1"/>
    </source>
</evidence>
<protein>
    <submittedName>
        <fullName evidence="3">SRPBCC domain-containing protein</fullName>
    </submittedName>
</protein>
<accession>A0ABW6SML3</accession>
<dbReference type="EMBL" id="JBIASD010000006">
    <property type="protein sequence ID" value="MFF3666221.1"/>
    <property type="molecule type" value="Genomic_DNA"/>
</dbReference>
<dbReference type="Pfam" id="PF08327">
    <property type="entry name" value="AHSA1"/>
    <property type="match status" value="1"/>
</dbReference>
<proteinExistence type="inferred from homology"/>
<evidence type="ECO:0000313" key="4">
    <source>
        <dbReference type="Proteomes" id="UP001602013"/>
    </source>
</evidence>
<dbReference type="SUPFAM" id="SSF55961">
    <property type="entry name" value="Bet v1-like"/>
    <property type="match status" value="1"/>
</dbReference>
<keyword evidence="4" id="KW-1185">Reference proteome</keyword>
<name>A0ABW6SML3_9ACTN</name>
<dbReference type="Gene3D" id="3.30.530.20">
    <property type="match status" value="1"/>
</dbReference>
<gene>
    <name evidence="3" type="ORF">ACFYXI_11560</name>
</gene>
<comment type="caution">
    <text evidence="3">The sequence shown here is derived from an EMBL/GenBank/DDBJ whole genome shotgun (WGS) entry which is preliminary data.</text>
</comment>
<dbReference type="InterPro" id="IPR013538">
    <property type="entry name" value="ASHA1/2-like_C"/>
</dbReference>
<reference evidence="3 4" key="1">
    <citation type="submission" date="2024-10" db="EMBL/GenBank/DDBJ databases">
        <title>The Natural Products Discovery Center: Release of the First 8490 Sequenced Strains for Exploring Actinobacteria Biosynthetic Diversity.</title>
        <authorList>
            <person name="Kalkreuter E."/>
            <person name="Kautsar S.A."/>
            <person name="Yang D."/>
            <person name="Bader C.D."/>
            <person name="Teijaro C.N."/>
            <person name="Fluegel L."/>
            <person name="Davis C.M."/>
            <person name="Simpson J.R."/>
            <person name="Lauterbach L."/>
            <person name="Steele A.D."/>
            <person name="Gui C."/>
            <person name="Meng S."/>
            <person name="Li G."/>
            <person name="Viehrig K."/>
            <person name="Ye F."/>
            <person name="Su P."/>
            <person name="Kiefer A.F."/>
            <person name="Nichols A."/>
            <person name="Cepeda A.J."/>
            <person name="Yan W."/>
            <person name="Fan B."/>
            <person name="Jiang Y."/>
            <person name="Adhikari A."/>
            <person name="Zheng C.-J."/>
            <person name="Schuster L."/>
            <person name="Cowan T.M."/>
            <person name="Smanski M.J."/>
            <person name="Chevrette M.G."/>
            <person name="De Carvalho L.P.S."/>
            <person name="Shen B."/>
        </authorList>
    </citation>
    <scope>NUCLEOTIDE SEQUENCE [LARGE SCALE GENOMIC DNA]</scope>
    <source>
        <strain evidence="3 4">NPDC002173</strain>
    </source>
</reference>
<feature type="domain" description="Activator of Hsp90 ATPase homologue 1/2-like C-terminal" evidence="2">
    <location>
        <begin position="26"/>
        <end position="146"/>
    </location>
</feature>
<dbReference type="InterPro" id="IPR023393">
    <property type="entry name" value="START-like_dom_sf"/>
</dbReference>
<dbReference type="RefSeq" id="WP_387410613.1">
    <property type="nucleotide sequence ID" value="NZ_JBIASD010000006.1"/>
</dbReference>
<evidence type="ECO:0000259" key="2">
    <source>
        <dbReference type="Pfam" id="PF08327"/>
    </source>
</evidence>
<organism evidence="3 4">
    <name type="scientific">Microtetraspora malaysiensis</name>
    <dbReference type="NCBI Taxonomy" id="161358"/>
    <lineage>
        <taxon>Bacteria</taxon>
        <taxon>Bacillati</taxon>
        <taxon>Actinomycetota</taxon>
        <taxon>Actinomycetes</taxon>
        <taxon>Streptosporangiales</taxon>
        <taxon>Streptosporangiaceae</taxon>
        <taxon>Microtetraspora</taxon>
    </lineage>
</organism>
<sequence length="169" mass="18792">MTNTEQPPATNAKANGDYQKTIRVQAHPDKLFDAITIPSGLTAWWTDATGSGDTGGELQFSFDPAEPCVMYVDEAKRPFSVQWTVISCDFLPDWVDTRPTFTITPVGGDASELQFRHQGLTQELECIEQCTRGWDHFLESLRQYVELGRGMPRGSSADNARRMQESAGS</sequence>
<evidence type="ECO:0000256" key="1">
    <source>
        <dbReference type="ARBA" id="ARBA00006817"/>
    </source>
</evidence>
<dbReference type="CDD" id="cd07814">
    <property type="entry name" value="SRPBCC_CalC_Aha1-like"/>
    <property type="match status" value="1"/>
</dbReference>
<dbReference type="Proteomes" id="UP001602013">
    <property type="component" value="Unassembled WGS sequence"/>
</dbReference>